<dbReference type="PANTHER" id="PTHR11608:SF0">
    <property type="entry name" value="BIFUNCTIONAL PROTEIN PYRR"/>
    <property type="match status" value="1"/>
</dbReference>
<dbReference type="GO" id="GO:0004845">
    <property type="term" value="F:uracil phosphoribosyltransferase activity"/>
    <property type="evidence" value="ECO:0007669"/>
    <property type="project" value="UniProtKB-EC"/>
</dbReference>
<dbReference type="Pfam" id="PF14681">
    <property type="entry name" value="UPRTase"/>
    <property type="match status" value="1"/>
</dbReference>
<keyword evidence="8" id="KW-0547">Nucleotide-binding</keyword>
<dbReference type="NCBIfam" id="NF001097">
    <property type="entry name" value="PRK00129.1"/>
    <property type="match status" value="1"/>
</dbReference>
<dbReference type="InterPro" id="IPR000836">
    <property type="entry name" value="PRTase_dom"/>
</dbReference>
<gene>
    <name evidence="16" type="primary">upp</name>
    <name evidence="16" type="ORF">MQE35_09080</name>
</gene>
<evidence type="ECO:0000256" key="8">
    <source>
        <dbReference type="ARBA" id="ARBA00022741"/>
    </source>
</evidence>
<dbReference type="RefSeq" id="WP_255846052.1">
    <property type="nucleotide sequence ID" value="NZ_CP094358.1"/>
</dbReference>
<dbReference type="GO" id="GO:0005525">
    <property type="term" value="F:GTP binding"/>
    <property type="evidence" value="ECO:0007669"/>
    <property type="project" value="UniProtKB-KW"/>
</dbReference>
<dbReference type="InterPro" id="IPR050137">
    <property type="entry name" value="PyrR_bifunctional"/>
</dbReference>
<dbReference type="Proteomes" id="UP000831290">
    <property type="component" value="Chromosome"/>
</dbReference>
<evidence type="ECO:0000256" key="9">
    <source>
        <dbReference type="ARBA" id="ARBA00023134"/>
    </source>
</evidence>
<evidence type="ECO:0000256" key="6">
    <source>
        <dbReference type="ARBA" id="ARBA00022676"/>
    </source>
</evidence>
<reference evidence="16" key="1">
    <citation type="submission" date="2022-03" db="EMBL/GenBank/DDBJ databases">
        <title>Description of Abyssus ytuae gen. nov., sp. nov., a novel member of the family Flavobacteriaceae isolated from the sediment of Mariana Trench.</title>
        <authorList>
            <person name="Zhang J."/>
            <person name="Xu X."/>
        </authorList>
    </citation>
    <scope>NUCLEOTIDE SEQUENCE</scope>
    <source>
        <strain evidence="16">MT3330</strain>
    </source>
</reference>
<dbReference type="InterPro" id="IPR029057">
    <property type="entry name" value="PRTase-like"/>
</dbReference>
<evidence type="ECO:0000256" key="4">
    <source>
        <dbReference type="ARBA" id="ARBA00011894"/>
    </source>
</evidence>
<comment type="cofactor">
    <cofactor evidence="1">
        <name>Mg(2+)</name>
        <dbReference type="ChEBI" id="CHEBI:18420"/>
    </cofactor>
</comment>
<accession>A0A9E7CU50</accession>
<dbReference type="PANTHER" id="PTHR11608">
    <property type="entry name" value="BIFUNCTIONAL PROTEIN PYRR"/>
    <property type="match status" value="1"/>
</dbReference>
<organism evidence="16 17">
    <name type="scientific">Abyssalbus ytuae</name>
    <dbReference type="NCBI Taxonomy" id="2926907"/>
    <lineage>
        <taxon>Bacteria</taxon>
        <taxon>Pseudomonadati</taxon>
        <taxon>Bacteroidota</taxon>
        <taxon>Flavobacteriia</taxon>
        <taxon>Flavobacteriales</taxon>
        <taxon>Flavobacteriaceae</taxon>
        <taxon>Abyssalbus</taxon>
    </lineage>
</organism>
<keyword evidence="9" id="KW-0342">GTP-binding</keyword>
<dbReference type="KEGG" id="fbm:MQE35_09080"/>
<comment type="catalytic activity">
    <reaction evidence="11">
        <text>UMP + diphosphate = 5-phospho-alpha-D-ribose 1-diphosphate + uracil</text>
        <dbReference type="Rhea" id="RHEA:13017"/>
        <dbReference type="ChEBI" id="CHEBI:17568"/>
        <dbReference type="ChEBI" id="CHEBI:33019"/>
        <dbReference type="ChEBI" id="CHEBI:57865"/>
        <dbReference type="ChEBI" id="CHEBI:58017"/>
        <dbReference type="EC" id="2.4.2.9"/>
    </reaction>
</comment>
<dbReference type="CDD" id="cd06223">
    <property type="entry name" value="PRTases_typeI"/>
    <property type="match status" value="1"/>
</dbReference>
<feature type="domain" description="Phosphoribosyltransferase" evidence="15">
    <location>
        <begin position="10"/>
        <end position="214"/>
    </location>
</feature>
<evidence type="ECO:0000313" key="16">
    <source>
        <dbReference type="EMBL" id="UOB19436.1"/>
    </source>
</evidence>
<comment type="similarity">
    <text evidence="3">Belongs to the UPRTase family.</text>
</comment>
<dbReference type="FunFam" id="3.40.50.2020:FF:000023">
    <property type="entry name" value="Probable uracil phosphoribosyltransferase"/>
    <property type="match status" value="1"/>
</dbReference>
<evidence type="ECO:0000256" key="5">
    <source>
        <dbReference type="ARBA" id="ARBA00022533"/>
    </source>
</evidence>
<dbReference type="EMBL" id="CP094358">
    <property type="protein sequence ID" value="UOB19436.1"/>
    <property type="molecule type" value="Genomic_DNA"/>
</dbReference>
<keyword evidence="7 16" id="KW-0808">Transferase</keyword>
<evidence type="ECO:0000256" key="14">
    <source>
        <dbReference type="ARBA" id="ARBA00079807"/>
    </source>
</evidence>
<keyword evidence="6 16" id="KW-0328">Glycosyltransferase</keyword>
<comment type="pathway">
    <text evidence="2">Pyrimidine metabolism; UMP biosynthesis via salvage pathway; UMP from uracil: step 1/1.</text>
</comment>
<evidence type="ECO:0000256" key="2">
    <source>
        <dbReference type="ARBA" id="ARBA00005180"/>
    </source>
</evidence>
<sequence>MKIHHIAGQNSVLNKFLAEIRDVTIQKDRLRFRRNIERIGEILAYELSKSLPYKNIAVTTPLGEKNVAVNKANIVLCSVLRAGLPLHQGLLNYFDDAENSFISAYRHHKNGGEVFEIIVEYLASPSLENKTLILADPMLATGQSLVSTFEALKSMGKPEEIHLVSVVGAREGIDYVNKHFPGNTHLWIADIDPELNQRGYIVPGLGDAGDLAYGMKKQS</sequence>
<evidence type="ECO:0000313" key="17">
    <source>
        <dbReference type="Proteomes" id="UP000831290"/>
    </source>
</evidence>
<evidence type="ECO:0000256" key="10">
    <source>
        <dbReference type="ARBA" id="ARBA00031082"/>
    </source>
</evidence>
<evidence type="ECO:0000256" key="3">
    <source>
        <dbReference type="ARBA" id="ARBA00009516"/>
    </source>
</evidence>
<evidence type="ECO:0000259" key="15">
    <source>
        <dbReference type="Pfam" id="PF14681"/>
    </source>
</evidence>
<proteinExistence type="inferred from homology"/>
<evidence type="ECO:0000256" key="12">
    <source>
        <dbReference type="ARBA" id="ARBA00056901"/>
    </source>
</evidence>
<dbReference type="AlphaFoldDB" id="A0A9E7CU50"/>
<dbReference type="EC" id="2.4.2.9" evidence="4"/>
<comment type="function">
    <text evidence="12">Catalyzes the conversion of uracil and 5-phospho-alpha-D-ribose 1-diphosphate (PRPP) to UMP and diphosphate.</text>
</comment>
<evidence type="ECO:0000256" key="7">
    <source>
        <dbReference type="ARBA" id="ARBA00022679"/>
    </source>
</evidence>
<name>A0A9E7CU50_9FLAO</name>
<evidence type="ECO:0000256" key="1">
    <source>
        <dbReference type="ARBA" id="ARBA00001946"/>
    </source>
</evidence>
<keyword evidence="5" id="KW-0021">Allosteric enzyme</keyword>
<protein>
    <recommendedName>
        <fullName evidence="13">Uracil phosphoribosyltransferase</fullName>
        <ecNumber evidence="4">2.4.2.9</ecNumber>
    </recommendedName>
    <alternativeName>
        <fullName evidence="10">UMP pyrophosphorylase</fullName>
    </alternativeName>
    <alternativeName>
        <fullName evidence="14">UPRTase</fullName>
    </alternativeName>
</protein>
<dbReference type="Gene3D" id="3.40.50.2020">
    <property type="match status" value="1"/>
</dbReference>
<dbReference type="SUPFAM" id="SSF53271">
    <property type="entry name" value="PRTase-like"/>
    <property type="match status" value="1"/>
</dbReference>
<evidence type="ECO:0000256" key="13">
    <source>
        <dbReference type="ARBA" id="ARBA00072146"/>
    </source>
</evidence>
<keyword evidence="17" id="KW-1185">Reference proteome</keyword>
<evidence type="ECO:0000256" key="11">
    <source>
        <dbReference type="ARBA" id="ARBA00052919"/>
    </source>
</evidence>